<reference evidence="1" key="1">
    <citation type="submission" date="2014-09" db="EMBL/GenBank/DDBJ databases">
        <authorList>
            <person name="Magalhaes I.L.F."/>
            <person name="Oliveira U."/>
            <person name="Santos F.R."/>
            <person name="Vidigal T.H.D.A."/>
            <person name="Brescovit A.D."/>
            <person name="Santos A.J."/>
        </authorList>
    </citation>
    <scope>NUCLEOTIDE SEQUENCE</scope>
    <source>
        <tissue evidence="1">Shoot tissue taken approximately 20 cm above the soil surface</tissue>
    </source>
</reference>
<evidence type="ECO:0000313" key="1">
    <source>
        <dbReference type="EMBL" id="JAE12690.1"/>
    </source>
</evidence>
<reference evidence="1" key="2">
    <citation type="journal article" date="2015" name="Data Brief">
        <title>Shoot transcriptome of the giant reed, Arundo donax.</title>
        <authorList>
            <person name="Barrero R.A."/>
            <person name="Guerrero F.D."/>
            <person name="Moolhuijzen P."/>
            <person name="Goolsby J.A."/>
            <person name="Tidwell J."/>
            <person name="Bellgard S.E."/>
            <person name="Bellgard M.I."/>
        </authorList>
    </citation>
    <scope>NUCLEOTIDE SEQUENCE</scope>
    <source>
        <tissue evidence="1">Shoot tissue taken approximately 20 cm above the soil surface</tissue>
    </source>
</reference>
<dbReference type="EMBL" id="GBRH01185206">
    <property type="protein sequence ID" value="JAE12690.1"/>
    <property type="molecule type" value="Transcribed_RNA"/>
</dbReference>
<organism evidence="1">
    <name type="scientific">Arundo donax</name>
    <name type="common">Giant reed</name>
    <name type="synonym">Donax arundinaceus</name>
    <dbReference type="NCBI Taxonomy" id="35708"/>
    <lineage>
        <taxon>Eukaryota</taxon>
        <taxon>Viridiplantae</taxon>
        <taxon>Streptophyta</taxon>
        <taxon>Embryophyta</taxon>
        <taxon>Tracheophyta</taxon>
        <taxon>Spermatophyta</taxon>
        <taxon>Magnoliopsida</taxon>
        <taxon>Liliopsida</taxon>
        <taxon>Poales</taxon>
        <taxon>Poaceae</taxon>
        <taxon>PACMAD clade</taxon>
        <taxon>Arundinoideae</taxon>
        <taxon>Arundineae</taxon>
        <taxon>Arundo</taxon>
    </lineage>
</organism>
<proteinExistence type="predicted"/>
<accession>A0A0A9FI55</accession>
<name>A0A0A9FI55_ARUDO</name>
<dbReference type="AlphaFoldDB" id="A0A0A9FI55"/>
<sequence length="39" mass="4194">MLFSLKANSIVFMEASTASDANPSSAKFFKVCITNSSTF</sequence>
<protein>
    <submittedName>
        <fullName evidence="1">Uncharacterized protein</fullName>
    </submittedName>
</protein>